<protein>
    <submittedName>
        <fullName evidence="2">DUF1028 domain-containing protein</fullName>
    </submittedName>
</protein>
<keyword evidence="3" id="KW-1185">Reference proteome</keyword>
<dbReference type="AlphaFoldDB" id="A0A4R4VK55"/>
<dbReference type="Proteomes" id="UP000295674">
    <property type="component" value="Unassembled WGS sequence"/>
</dbReference>
<dbReference type="InterPro" id="IPR029055">
    <property type="entry name" value="Ntn_hydrolases_N"/>
</dbReference>
<proteinExistence type="predicted"/>
<organism evidence="2 3">
    <name type="scientific">Saccharopolyspora terrae</name>
    <dbReference type="NCBI Taxonomy" id="2530384"/>
    <lineage>
        <taxon>Bacteria</taxon>
        <taxon>Bacillati</taxon>
        <taxon>Actinomycetota</taxon>
        <taxon>Actinomycetes</taxon>
        <taxon>Pseudonocardiales</taxon>
        <taxon>Pseudonocardiaceae</taxon>
        <taxon>Saccharopolyspora</taxon>
    </lineage>
</organism>
<dbReference type="OrthoDB" id="9790012at2"/>
<evidence type="ECO:0000313" key="2">
    <source>
        <dbReference type="EMBL" id="TDD02515.1"/>
    </source>
</evidence>
<dbReference type="RefSeq" id="WP_132677653.1">
    <property type="nucleotide sequence ID" value="NZ_SMKS01000048.1"/>
</dbReference>
<dbReference type="Pfam" id="PF06267">
    <property type="entry name" value="DUF1028"/>
    <property type="match status" value="1"/>
</dbReference>
<feature type="region of interest" description="Disordered" evidence="1">
    <location>
        <begin position="207"/>
        <end position="226"/>
    </location>
</feature>
<name>A0A4R4VK55_9PSEU</name>
<dbReference type="PANTHER" id="PTHR39328:SF1">
    <property type="entry name" value="BLL2871 PROTEIN"/>
    <property type="match status" value="1"/>
</dbReference>
<gene>
    <name evidence="2" type="ORF">E1181_22570</name>
</gene>
<comment type="caution">
    <text evidence="2">The sequence shown here is derived from an EMBL/GenBank/DDBJ whole genome shotgun (WGS) entry which is preliminary data.</text>
</comment>
<dbReference type="InterPro" id="IPR010430">
    <property type="entry name" value="DUF1028"/>
</dbReference>
<dbReference type="SUPFAM" id="SSF56235">
    <property type="entry name" value="N-terminal nucleophile aminohydrolases (Ntn hydrolases)"/>
    <property type="match status" value="1"/>
</dbReference>
<sequence length="226" mass="23679">MTFSIVARDRTGDRVRFGIAASSSSPAVVARVAHLRPGIGAAASQNITDPRLGVRLLDRLDEHGDAARAIREVTTGTDHIEYRQLTALGTTGPGFAHSGARTLGTHGSATADGVVAAGNMLADEHVPQAIVDAFTAATGELEQRLVTALRAGLIAGGEEGPVHSAGLVVMSDVDWPVTDLRVDWADDPVDRLAELLDVWLPQRDDYVTRGLDPSSAPSYGVPGDDS</sequence>
<evidence type="ECO:0000313" key="3">
    <source>
        <dbReference type="Proteomes" id="UP000295674"/>
    </source>
</evidence>
<dbReference type="Gene3D" id="3.60.20.10">
    <property type="entry name" value="Glutamine Phosphoribosylpyrophosphate, subunit 1, domain 1"/>
    <property type="match status" value="1"/>
</dbReference>
<accession>A0A4R4VK55</accession>
<dbReference type="PANTHER" id="PTHR39328">
    <property type="entry name" value="BLL2871 PROTEIN"/>
    <property type="match status" value="1"/>
</dbReference>
<reference evidence="2 3" key="1">
    <citation type="submission" date="2019-03" db="EMBL/GenBank/DDBJ databases">
        <title>Draft genome sequences of novel Actinobacteria.</title>
        <authorList>
            <person name="Sahin N."/>
            <person name="Ay H."/>
            <person name="Saygin H."/>
        </authorList>
    </citation>
    <scope>NUCLEOTIDE SEQUENCE [LARGE SCALE GENOMIC DNA]</scope>
    <source>
        <strain evidence="2 3">16K309</strain>
    </source>
</reference>
<dbReference type="EMBL" id="SMKS01000048">
    <property type="protein sequence ID" value="TDD02515.1"/>
    <property type="molecule type" value="Genomic_DNA"/>
</dbReference>
<evidence type="ECO:0000256" key="1">
    <source>
        <dbReference type="SAM" id="MobiDB-lite"/>
    </source>
</evidence>